<organism evidence="12 13">
    <name type="scientific">Protomyces lactucae-debilis</name>
    <dbReference type="NCBI Taxonomy" id="2754530"/>
    <lineage>
        <taxon>Eukaryota</taxon>
        <taxon>Fungi</taxon>
        <taxon>Dikarya</taxon>
        <taxon>Ascomycota</taxon>
        <taxon>Taphrinomycotina</taxon>
        <taxon>Taphrinomycetes</taxon>
        <taxon>Taphrinales</taxon>
        <taxon>Protomycetaceae</taxon>
        <taxon>Protomyces</taxon>
    </lineage>
</organism>
<evidence type="ECO:0000256" key="9">
    <source>
        <dbReference type="SAM" id="MobiDB-lite"/>
    </source>
</evidence>
<dbReference type="Proteomes" id="UP000193685">
    <property type="component" value="Unassembled WGS sequence"/>
</dbReference>
<dbReference type="InterPro" id="IPR042067">
    <property type="entry name" value="Sip3_PH"/>
</dbReference>
<sequence>MAEVDWRRVNIDQFDEDRLDAEQLFDIIATEDSTKVAQDVRQLISRGDATGALAASLLTSDPAPCLSVLGTVKSSDIAVTLKSLSSDDLDALMRAIYKGLASPATNNCAVLLSWHEKVVELGGEGVIVSSEGLMFGRLEDARIFTNGQNTLIPILLRESVLDSVSFRAATKHFEDQVENVDIWLSHFVRHCHDFCAQFTRLEDQACNFHGKSVPVFVESGIVDTDYTVTALSKFSEANRAYWSAIFGHARSMEAMMTEPLVKLQNNELREIRHLKSEFHASQKAFDEAFRYYAQQSKSKEASSLREDAFQLWEKRKAYIKASFDYTIKMSTFRAALDAALIAAFARSYETTSSHTSALASDFVSRPSMGRVLSWSEEMAKSSRDAEELLYSMRIEMEDNIVNLTSPGRDLAEYAPDRKSQGRGGISQARGRPAKQGWLMMRAVSGKPARYSWNRRWCYVKDGSFGWLLNNPKHGGVEESDRYGVLLCNIKVAVQEDRRFCFEVITKDQTFLLQAENEHDLADWMNVFNLAKEAILATQKNNEQAFAVSRAQGAFAVAADGTMDDTTQTPKRGHAKQDSGNHGLSAALATASNVASTLAQPTKLFGKSEELKVLNPFEAQVETTQLAPSTLAPAPLNTALTAHCIADPMTSLAHNPSGLQANHWGSINYGLTRLMSPDDLKVKGFASLLAGPEAAIDTLYAQRDKEQGERVMSDPGSEPVDYTPWLRRQDAQFSSLFPHAKNEHVMMVFRGTRKMSMYKPLFSGRMYMTMRGFYFYAQSAGLTMLQTCLFSEVLSVRVVRQVDHDELLVDIHDIGTTTLLIYLDDAELVKKRIELLLGNYIADEPNPATQVLKALRDMLPDDTGVSAKQGLSSYANGSDAEAEVQKHHDAGHSPHRLKLPKEPVLTEPDEQMLAKTNDLEVMLTAKSTFHMLFGNRSPLWSQAYQLWGVENGEQGMWQPGSDGTMVRSFRYATLQTDSRTGVQRKIDRVDWQTILKRTEHLDYTVLWYRRGLEYPSGDSLFVQMKINVSFVSKMRTRIRTWAGIHWLKPNYLSRGIITSAVMKNLDMLSRHLRHFVERETLDRLGSNSKTSKAVRIYGRVGGPGQVPMAIGKDGAVTMPVFEKMTLWGLTKKNPSTFVKSLAAEAVLLIYTIARVLTSTVSAHSVLATVMVLSLLFNFYLSGMSTVAYWNTRSATRLLRNIDEAPFGLMSRGITLNDIQEIAMNKTIWTPRDGQCYGVFEQLSSLPAASSRYHEAFRTTRNGLSRTRHDLLVAMRMVNGLEAEIVKGEWEAFLVEEQSQCRAAKQLALSDDEQRKINDHCDDCLAYSF</sequence>
<dbReference type="GO" id="GO:0005737">
    <property type="term" value="C:cytoplasm"/>
    <property type="evidence" value="ECO:0007669"/>
    <property type="project" value="InterPro"/>
</dbReference>
<evidence type="ECO:0000256" key="8">
    <source>
        <dbReference type="ARBA" id="ARBA00023212"/>
    </source>
</evidence>
<accession>A0A1Y2FDP0</accession>
<dbReference type="Gene3D" id="1.25.40.190">
    <property type="entry name" value="Actin-related protein 2/3 complex subunit 5"/>
    <property type="match status" value="1"/>
</dbReference>
<dbReference type="GO" id="GO:0034314">
    <property type="term" value="P:Arp2/3 complex-mediated actin nucleation"/>
    <property type="evidence" value="ECO:0007669"/>
    <property type="project" value="InterPro"/>
</dbReference>
<keyword evidence="4" id="KW-0963">Cytoplasm</keyword>
<dbReference type="GO" id="GO:0005885">
    <property type="term" value="C:Arp2/3 protein complex"/>
    <property type="evidence" value="ECO:0007669"/>
    <property type="project" value="InterPro"/>
</dbReference>
<dbReference type="OrthoDB" id="10070851at2759"/>
<dbReference type="GO" id="GO:0016020">
    <property type="term" value="C:membrane"/>
    <property type="evidence" value="ECO:0007669"/>
    <property type="project" value="UniProtKB-SubCell"/>
</dbReference>
<keyword evidence="5" id="KW-0812">Transmembrane</keyword>
<evidence type="ECO:0000256" key="6">
    <source>
        <dbReference type="ARBA" id="ARBA00022989"/>
    </source>
</evidence>
<feature type="domain" description="PH" evidence="10">
    <location>
        <begin position="431"/>
        <end position="532"/>
    </location>
</feature>
<comment type="similarity">
    <text evidence="3">Belongs to the ARPC5 family.</text>
</comment>
<dbReference type="InterPro" id="IPR004148">
    <property type="entry name" value="BAR_dom"/>
</dbReference>
<evidence type="ECO:0000256" key="2">
    <source>
        <dbReference type="ARBA" id="ARBA00004370"/>
    </source>
</evidence>
<dbReference type="PROSITE" id="PS51778">
    <property type="entry name" value="VAST"/>
    <property type="match status" value="1"/>
</dbReference>
<comment type="caution">
    <text evidence="12">The sequence shown here is derived from an EMBL/GenBank/DDBJ whole genome shotgun (WGS) entry which is preliminary data.</text>
</comment>
<dbReference type="Pfam" id="PF16016">
    <property type="entry name" value="VASt"/>
    <property type="match status" value="1"/>
</dbReference>
<evidence type="ECO:0000259" key="11">
    <source>
        <dbReference type="PROSITE" id="PS51778"/>
    </source>
</evidence>
<dbReference type="Pfam" id="PF04699">
    <property type="entry name" value="P16-Arc"/>
    <property type="match status" value="1"/>
</dbReference>
<dbReference type="InterPro" id="IPR011993">
    <property type="entry name" value="PH-like_dom_sf"/>
</dbReference>
<evidence type="ECO:0000256" key="4">
    <source>
        <dbReference type="ARBA" id="ARBA00022490"/>
    </source>
</evidence>
<proteinExistence type="inferred from homology"/>
<dbReference type="RefSeq" id="XP_040725174.1">
    <property type="nucleotide sequence ID" value="XM_040871250.1"/>
</dbReference>
<keyword evidence="7" id="KW-0472">Membrane</keyword>
<evidence type="ECO:0000256" key="7">
    <source>
        <dbReference type="ARBA" id="ARBA00023136"/>
    </source>
</evidence>
<evidence type="ECO:0000313" key="12">
    <source>
        <dbReference type="EMBL" id="ORY82040.1"/>
    </source>
</evidence>
<keyword evidence="13" id="KW-1185">Reference proteome</keyword>
<keyword evidence="6" id="KW-1133">Transmembrane helix</keyword>
<evidence type="ECO:0000259" key="10">
    <source>
        <dbReference type="PROSITE" id="PS50003"/>
    </source>
</evidence>
<dbReference type="PROSITE" id="PS50003">
    <property type="entry name" value="PH_DOMAIN"/>
    <property type="match status" value="1"/>
</dbReference>
<name>A0A1Y2FDP0_PROLT</name>
<protein>
    <recommendedName>
        <fullName evidence="14">Actin-related protein 2/3 complex subunit 5</fullName>
    </recommendedName>
</protein>
<dbReference type="InterPro" id="IPR001849">
    <property type="entry name" value="PH_domain"/>
</dbReference>
<evidence type="ECO:0000313" key="13">
    <source>
        <dbReference type="Proteomes" id="UP000193685"/>
    </source>
</evidence>
<evidence type="ECO:0000256" key="5">
    <source>
        <dbReference type="ARBA" id="ARBA00022692"/>
    </source>
</evidence>
<feature type="region of interest" description="Disordered" evidence="9">
    <location>
        <begin position="562"/>
        <end position="581"/>
    </location>
</feature>
<dbReference type="Gene3D" id="1.20.1270.60">
    <property type="entry name" value="Arfaptin homology (AH) domain/BAR domain"/>
    <property type="match status" value="1"/>
</dbReference>
<dbReference type="GO" id="GO:0030833">
    <property type="term" value="P:regulation of actin filament polymerization"/>
    <property type="evidence" value="ECO:0007669"/>
    <property type="project" value="InterPro"/>
</dbReference>
<dbReference type="PANTHER" id="PTHR14248">
    <property type="entry name" value="CYCLIN Y, ISOFORM A"/>
    <property type="match status" value="1"/>
</dbReference>
<evidence type="ECO:0000256" key="1">
    <source>
        <dbReference type="ARBA" id="ARBA00004245"/>
    </source>
</evidence>
<dbReference type="OMA" id="TKVEWLW"/>
<dbReference type="Gene3D" id="2.30.29.30">
    <property type="entry name" value="Pleckstrin-homology domain (PH domain)/Phosphotyrosine-binding domain (PTB)"/>
    <property type="match status" value="1"/>
</dbReference>
<feature type="region of interest" description="Disordered" evidence="9">
    <location>
        <begin position="868"/>
        <end position="904"/>
    </location>
</feature>
<dbReference type="Pfam" id="PF00169">
    <property type="entry name" value="PH"/>
    <property type="match status" value="1"/>
</dbReference>
<comment type="subcellular location">
    <subcellularLocation>
        <location evidence="1">Cytoplasm</location>
        <location evidence="1">Cytoskeleton</location>
    </subcellularLocation>
    <subcellularLocation>
        <location evidence="2">Membrane</location>
    </subcellularLocation>
</comment>
<reference evidence="12 13" key="1">
    <citation type="submission" date="2016-07" db="EMBL/GenBank/DDBJ databases">
        <title>Pervasive Adenine N6-methylation of Active Genes in Fungi.</title>
        <authorList>
            <consortium name="DOE Joint Genome Institute"/>
            <person name="Mondo S.J."/>
            <person name="Dannebaum R.O."/>
            <person name="Kuo R.C."/>
            <person name="Labutti K."/>
            <person name="Haridas S."/>
            <person name="Kuo A."/>
            <person name="Salamov A."/>
            <person name="Ahrendt S.R."/>
            <person name="Lipzen A."/>
            <person name="Sullivan W."/>
            <person name="Andreopoulos W.B."/>
            <person name="Clum A."/>
            <person name="Lindquist E."/>
            <person name="Daum C."/>
            <person name="Ramamoorthy G.K."/>
            <person name="Gryganskyi A."/>
            <person name="Culley D."/>
            <person name="Magnuson J.K."/>
            <person name="James T.Y."/>
            <person name="O'Malley M.A."/>
            <person name="Stajich J.E."/>
            <person name="Spatafora J.W."/>
            <person name="Visel A."/>
            <person name="Grigoriev I.V."/>
        </authorList>
    </citation>
    <scope>NUCLEOTIDE SEQUENCE [LARGE SCALE GENOMIC DNA]</scope>
    <source>
        <strain evidence="12 13">12-1054</strain>
    </source>
</reference>
<keyword evidence="8" id="KW-0206">Cytoskeleton</keyword>
<dbReference type="Pfam" id="PF16746">
    <property type="entry name" value="BAR_3"/>
    <property type="match status" value="1"/>
</dbReference>
<dbReference type="EMBL" id="MCFI01000010">
    <property type="protein sequence ID" value="ORY82040.1"/>
    <property type="molecule type" value="Genomic_DNA"/>
</dbReference>
<dbReference type="STRING" id="56484.A0A1Y2FDP0"/>
<dbReference type="InterPro" id="IPR036743">
    <property type="entry name" value="ARPC5_sf"/>
</dbReference>
<dbReference type="SUPFAM" id="SSF50729">
    <property type="entry name" value="PH domain-like"/>
    <property type="match status" value="1"/>
</dbReference>
<gene>
    <name evidence="12" type="ORF">BCR37DRAFT_393082</name>
</gene>
<dbReference type="InterPro" id="IPR006789">
    <property type="entry name" value="ARPC5"/>
</dbReference>
<feature type="compositionally biased region" description="Basic and acidic residues" evidence="9">
    <location>
        <begin position="882"/>
        <end position="891"/>
    </location>
</feature>
<dbReference type="SMART" id="SM00233">
    <property type="entry name" value="PH"/>
    <property type="match status" value="1"/>
</dbReference>
<dbReference type="CDD" id="cd13280">
    <property type="entry name" value="PH_SIP3"/>
    <property type="match status" value="1"/>
</dbReference>
<dbReference type="InterPro" id="IPR027267">
    <property type="entry name" value="AH/BAR_dom_sf"/>
</dbReference>
<dbReference type="SUPFAM" id="SSF103657">
    <property type="entry name" value="BAR/IMD domain-like"/>
    <property type="match status" value="1"/>
</dbReference>
<evidence type="ECO:0008006" key="14">
    <source>
        <dbReference type="Google" id="ProtNLM"/>
    </source>
</evidence>
<feature type="domain" description="VASt" evidence="11">
    <location>
        <begin position="908"/>
        <end position="1079"/>
    </location>
</feature>
<dbReference type="SUPFAM" id="SSF69103">
    <property type="entry name" value="Arp2/3 complex 16 kDa subunit ARPC5"/>
    <property type="match status" value="1"/>
</dbReference>
<dbReference type="InterPro" id="IPR031968">
    <property type="entry name" value="VASt"/>
</dbReference>
<dbReference type="GeneID" id="63787849"/>
<evidence type="ECO:0000256" key="3">
    <source>
        <dbReference type="ARBA" id="ARBA00006084"/>
    </source>
</evidence>